<organism evidence="1 2">
    <name type="scientific">Paxillus involutus ATCC 200175</name>
    <dbReference type="NCBI Taxonomy" id="664439"/>
    <lineage>
        <taxon>Eukaryota</taxon>
        <taxon>Fungi</taxon>
        <taxon>Dikarya</taxon>
        <taxon>Basidiomycota</taxon>
        <taxon>Agaricomycotina</taxon>
        <taxon>Agaricomycetes</taxon>
        <taxon>Agaricomycetidae</taxon>
        <taxon>Boletales</taxon>
        <taxon>Paxilineae</taxon>
        <taxon>Paxillaceae</taxon>
        <taxon>Paxillus</taxon>
    </lineage>
</organism>
<sequence length="61" mass="6993">MEIYWEVIADKIHPMRSHRNPESIAPLGTRSESYRTIVPLSRTCPITPELSGAFLFLSYIT</sequence>
<protein>
    <submittedName>
        <fullName evidence="1">Unplaced genomic scaffold PAXINscaffold_27, whole genome shotgun sequence</fullName>
    </submittedName>
</protein>
<keyword evidence="2" id="KW-1185">Reference proteome</keyword>
<dbReference type="AlphaFoldDB" id="A0A0C9U2B5"/>
<evidence type="ECO:0000313" key="1">
    <source>
        <dbReference type="EMBL" id="KIJ13717.1"/>
    </source>
</evidence>
<proteinExistence type="predicted"/>
<accession>A0A0C9U2B5</accession>
<reference evidence="2" key="2">
    <citation type="submission" date="2015-01" db="EMBL/GenBank/DDBJ databases">
        <title>Evolutionary Origins and Diversification of the Mycorrhizal Mutualists.</title>
        <authorList>
            <consortium name="DOE Joint Genome Institute"/>
            <consortium name="Mycorrhizal Genomics Consortium"/>
            <person name="Kohler A."/>
            <person name="Kuo A."/>
            <person name="Nagy L.G."/>
            <person name="Floudas D."/>
            <person name="Copeland A."/>
            <person name="Barry K.W."/>
            <person name="Cichocki N."/>
            <person name="Veneault-Fourrey C."/>
            <person name="LaButti K."/>
            <person name="Lindquist E.A."/>
            <person name="Lipzen A."/>
            <person name="Lundell T."/>
            <person name="Morin E."/>
            <person name="Murat C."/>
            <person name="Riley R."/>
            <person name="Ohm R."/>
            <person name="Sun H."/>
            <person name="Tunlid A."/>
            <person name="Henrissat B."/>
            <person name="Grigoriev I.V."/>
            <person name="Hibbett D.S."/>
            <person name="Martin F."/>
        </authorList>
    </citation>
    <scope>NUCLEOTIDE SEQUENCE [LARGE SCALE GENOMIC DNA]</scope>
    <source>
        <strain evidence="2">ATCC 200175</strain>
    </source>
</reference>
<evidence type="ECO:0000313" key="2">
    <source>
        <dbReference type="Proteomes" id="UP000053647"/>
    </source>
</evidence>
<dbReference type="EMBL" id="KN819349">
    <property type="protein sequence ID" value="KIJ13717.1"/>
    <property type="molecule type" value="Genomic_DNA"/>
</dbReference>
<gene>
    <name evidence="1" type="ORF">PAXINDRAFT_13478</name>
</gene>
<name>A0A0C9U2B5_PAXIN</name>
<dbReference type="HOGENOM" id="CLU_2923279_0_0_1"/>
<dbReference type="Proteomes" id="UP000053647">
    <property type="component" value="Unassembled WGS sequence"/>
</dbReference>
<reference evidence="1 2" key="1">
    <citation type="submission" date="2014-06" db="EMBL/GenBank/DDBJ databases">
        <authorList>
            <consortium name="DOE Joint Genome Institute"/>
            <person name="Kuo A."/>
            <person name="Kohler A."/>
            <person name="Nagy L.G."/>
            <person name="Floudas D."/>
            <person name="Copeland A."/>
            <person name="Barry K.W."/>
            <person name="Cichocki N."/>
            <person name="Veneault-Fourrey C."/>
            <person name="LaButti K."/>
            <person name="Lindquist E.A."/>
            <person name="Lipzen A."/>
            <person name="Lundell T."/>
            <person name="Morin E."/>
            <person name="Murat C."/>
            <person name="Sun H."/>
            <person name="Tunlid A."/>
            <person name="Henrissat B."/>
            <person name="Grigoriev I.V."/>
            <person name="Hibbett D.S."/>
            <person name="Martin F."/>
            <person name="Nordberg H.P."/>
            <person name="Cantor M.N."/>
            <person name="Hua S.X."/>
        </authorList>
    </citation>
    <scope>NUCLEOTIDE SEQUENCE [LARGE SCALE GENOMIC DNA]</scope>
    <source>
        <strain evidence="1 2">ATCC 200175</strain>
    </source>
</reference>